<proteinExistence type="inferred from homology"/>
<dbReference type="Proteomes" id="UP000789831">
    <property type="component" value="Unassembled WGS sequence"/>
</dbReference>
<dbReference type="PROSITE" id="PS50206">
    <property type="entry name" value="RHODANESE_3"/>
    <property type="match status" value="1"/>
</dbReference>
<evidence type="ECO:0000259" key="10">
    <source>
        <dbReference type="PROSITE" id="PS50235"/>
    </source>
</evidence>
<protein>
    <recommendedName>
        <fullName evidence="7">Ubiquitin carboxyl-terminal hydrolase</fullName>
        <ecNumber evidence="7">3.4.19.12</ecNumber>
    </recommendedName>
</protein>
<dbReference type="PROSITE" id="PS00972">
    <property type="entry name" value="USP_1"/>
    <property type="match status" value="1"/>
</dbReference>
<evidence type="ECO:0000256" key="4">
    <source>
        <dbReference type="ARBA" id="ARBA00022786"/>
    </source>
</evidence>
<comment type="similarity">
    <text evidence="2 7">Belongs to the peptidase C19 family.</text>
</comment>
<feature type="compositionally biased region" description="Polar residues" evidence="8">
    <location>
        <begin position="376"/>
        <end position="387"/>
    </location>
</feature>
<sequence length="803" mass="90808">MDTSSRNDTIFSSKTLLSPRTLVPPASIITTINSSNTPKEPDPLANFKDTQIIKASELDKFLKIKDNPPNILILDVRQRVQFNEGHIKTKNIVCLEPIILVKGKSSIDLEQRLILSPENERALFAARNTFDLIVYHDQNSVDNPGVTSKPSASQNLDNNPMRDLVDAIWITAFGKSLKRIPVLLTGGFDAWRRMVGDAGIERIENRGAGAFYSGTDNTATNTSVSPNGIGVGGFREPLLQNDKSKRNGIVIPDNRDWETHYTGTLQKQAGNLPRQNALSGQLVKTSYMDLFMPNLPDNQQSMQLPNYNTSKNTSTYSNYNNDQALHFKYARTRGSSTLQRRRTFIDHPFTNFTRVNNPDYKAPPRPQKPLPPPPLHQTNEFSSPQQMISMPPKNAGETDIDRRPSLRSGGFHQRFPNSESSFSQLGSGIGTTGLKNLGNTCFMNSVIQCLSGTIPFSRYFLNGSYKQHINLINPLGTKGQLAEAFAKLIHYMWGGQFTFVSPVTFKEAIGRFAPQFSGSDQQDSQEFLAYLLDGLHEDLNIIKYKPPMRELTEKEEEERELLPSQKVSEMAWDEYIRRNWSMVVSLFQGQYRSRLKCLTCGRTSTKYDTFMCLQLPIPAKNHDTINLYQCLNEFVKEEILDGKDAWHCPRCRVPRRSTKQLKLSRLPNILLVQLKRFSYDGPFRDKLEAMVNFPLRSFDLTDYMLPPLPPTTEIGLKLQAGLQNTPSSQQSLQPCGPPYIYDLYAVSNHYGGGLNGGHYTACVRNGYRQEWHNFDDSRVSVCDESDVMTRAAYCLFYVRANIP</sequence>
<feature type="domain" description="USP" evidence="10">
    <location>
        <begin position="432"/>
        <end position="800"/>
    </location>
</feature>
<dbReference type="GO" id="GO:0004843">
    <property type="term" value="F:cysteine-type deubiquitinase activity"/>
    <property type="evidence" value="ECO:0007669"/>
    <property type="project" value="UniProtKB-UniRule"/>
</dbReference>
<evidence type="ECO:0000256" key="5">
    <source>
        <dbReference type="ARBA" id="ARBA00022801"/>
    </source>
</evidence>
<dbReference type="EC" id="3.4.19.12" evidence="7"/>
<keyword evidence="12" id="KW-1185">Reference proteome</keyword>
<dbReference type="PROSITE" id="PS00973">
    <property type="entry name" value="USP_2"/>
    <property type="match status" value="1"/>
</dbReference>
<dbReference type="InterPro" id="IPR001394">
    <property type="entry name" value="Peptidase_C19_UCH"/>
</dbReference>
<gene>
    <name evidence="11" type="ORF">AGERDE_LOCUS2054</name>
</gene>
<comment type="catalytic activity">
    <reaction evidence="1 7">
        <text>Thiol-dependent hydrolysis of ester, thioester, amide, peptide and isopeptide bonds formed by the C-terminal Gly of ubiquitin (a 76-residue protein attached to proteins as an intracellular targeting signal).</text>
        <dbReference type="EC" id="3.4.19.12"/>
    </reaction>
</comment>
<feature type="region of interest" description="Disordered" evidence="8">
    <location>
        <begin position="350"/>
        <end position="387"/>
    </location>
</feature>
<dbReference type="Pfam" id="PF00443">
    <property type="entry name" value="UCH"/>
    <property type="match status" value="1"/>
</dbReference>
<evidence type="ECO:0000256" key="7">
    <source>
        <dbReference type="RuleBase" id="RU366025"/>
    </source>
</evidence>
<dbReference type="InterPro" id="IPR018200">
    <property type="entry name" value="USP_CS"/>
</dbReference>
<dbReference type="EMBL" id="CAJVPL010000160">
    <property type="protein sequence ID" value="CAG8457041.1"/>
    <property type="molecule type" value="Genomic_DNA"/>
</dbReference>
<keyword evidence="3 7" id="KW-0645">Protease</keyword>
<organism evidence="11 12">
    <name type="scientific">Ambispora gerdemannii</name>
    <dbReference type="NCBI Taxonomy" id="144530"/>
    <lineage>
        <taxon>Eukaryota</taxon>
        <taxon>Fungi</taxon>
        <taxon>Fungi incertae sedis</taxon>
        <taxon>Mucoromycota</taxon>
        <taxon>Glomeromycotina</taxon>
        <taxon>Glomeromycetes</taxon>
        <taxon>Archaeosporales</taxon>
        <taxon>Ambisporaceae</taxon>
        <taxon>Ambispora</taxon>
    </lineage>
</organism>
<dbReference type="AlphaFoldDB" id="A0A9N8VR98"/>
<dbReference type="GO" id="GO:0006508">
    <property type="term" value="P:proteolysis"/>
    <property type="evidence" value="ECO:0007669"/>
    <property type="project" value="UniProtKB-KW"/>
</dbReference>
<dbReference type="PROSITE" id="PS50235">
    <property type="entry name" value="USP_3"/>
    <property type="match status" value="1"/>
</dbReference>
<dbReference type="Gene3D" id="3.40.250.10">
    <property type="entry name" value="Rhodanese-like domain"/>
    <property type="match status" value="1"/>
</dbReference>
<keyword evidence="4 7" id="KW-0833">Ubl conjugation pathway</keyword>
<evidence type="ECO:0000256" key="2">
    <source>
        <dbReference type="ARBA" id="ARBA00009085"/>
    </source>
</evidence>
<reference evidence="11" key="1">
    <citation type="submission" date="2021-06" db="EMBL/GenBank/DDBJ databases">
        <authorList>
            <person name="Kallberg Y."/>
            <person name="Tangrot J."/>
            <person name="Rosling A."/>
        </authorList>
    </citation>
    <scope>NUCLEOTIDE SEQUENCE</scope>
    <source>
        <strain evidence="11">MT106</strain>
    </source>
</reference>
<dbReference type="SUPFAM" id="SSF52821">
    <property type="entry name" value="Rhodanese/Cell cycle control phosphatase"/>
    <property type="match status" value="1"/>
</dbReference>
<dbReference type="OrthoDB" id="292964at2759"/>
<evidence type="ECO:0000256" key="3">
    <source>
        <dbReference type="ARBA" id="ARBA00022670"/>
    </source>
</evidence>
<name>A0A9N8VR98_9GLOM</name>
<dbReference type="CDD" id="cd02674">
    <property type="entry name" value="Peptidase_C19R"/>
    <property type="match status" value="1"/>
</dbReference>
<dbReference type="InterPro" id="IPR036873">
    <property type="entry name" value="Rhodanese-like_dom_sf"/>
</dbReference>
<evidence type="ECO:0000256" key="1">
    <source>
        <dbReference type="ARBA" id="ARBA00000707"/>
    </source>
</evidence>
<evidence type="ECO:0000256" key="6">
    <source>
        <dbReference type="ARBA" id="ARBA00022807"/>
    </source>
</evidence>
<evidence type="ECO:0000256" key="8">
    <source>
        <dbReference type="SAM" id="MobiDB-lite"/>
    </source>
</evidence>
<dbReference type="Gene3D" id="3.90.70.10">
    <property type="entry name" value="Cysteine proteinases"/>
    <property type="match status" value="1"/>
</dbReference>
<comment type="caution">
    <text evidence="11">The sequence shown here is derived from an EMBL/GenBank/DDBJ whole genome shotgun (WGS) entry which is preliminary data.</text>
</comment>
<dbReference type="PANTHER" id="PTHR21646">
    <property type="entry name" value="UBIQUITIN CARBOXYL-TERMINAL HYDROLASE"/>
    <property type="match status" value="1"/>
</dbReference>
<evidence type="ECO:0000313" key="11">
    <source>
        <dbReference type="EMBL" id="CAG8457041.1"/>
    </source>
</evidence>
<keyword evidence="6 7" id="KW-0788">Thiol protease</keyword>
<dbReference type="PANTHER" id="PTHR21646:SF95">
    <property type="entry name" value="UBIQUITIN CARBOXYL-TERMINAL HYDROLASE 4-RELATED"/>
    <property type="match status" value="1"/>
</dbReference>
<evidence type="ECO:0000313" key="12">
    <source>
        <dbReference type="Proteomes" id="UP000789831"/>
    </source>
</evidence>
<dbReference type="SUPFAM" id="SSF54001">
    <property type="entry name" value="Cysteine proteinases"/>
    <property type="match status" value="1"/>
</dbReference>
<feature type="compositionally biased region" description="Pro residues" evidence="8">
    <location>
        <begin position="361"/>
        <end position="375"/>
    </location>
</feature>
<dbReference type="InterPro" id="IPR050185">
    <property type="entry name" value="Ub_carboxyl-term_hydrolase"/>
</dbReference>
<accession>A0A9N8VR98</accession>
<dbReference type="InterPro" id="IPR038765">
    <property type="entry name" value="Papain-like_cys_pep_sf"/>
</dbReference>
<keyword evidence="5 7" id="KW-0378">Hydrolase</keyword>
<feature type="domain" description="Rhodanese" evidence="9">
    <location>
        <begin position="67"/>
        <end position="88"/>
    </location>
</feature>
<evidence type="ECO:0000259" key="9">
    <source>
        <dbReference type="PROSITE" id="PS50206"/>
    </source>
</evidence>
<dbReference type="InterPro" id="IPR028889">
    <property type="entry name" value="USP"/>
</dbReference>
<dbReference type="SMART" id="SM00450">
    <property type="entry name" value="RHOD"/>
    <property type="match status" value="1"/>
</dbReference>
<dbReference type="GO" id="GO:0016579">
    <property type="term" value="P:protein deubiquitination"/>
    <property type="evidence" value="ECO:0007669"/>
    <property type="project" value="InterPro"/>
</dbReference>
<dbReference type="InterPro" id="IPR001763">
    <property type="entry name" value="Rhodanese-like_dom"/>
</dbReference>